<organism evidence="3 4">
    <name type="scientific">Volvox reticuliferus</name>
    <dbReference type="NCBI Taxonomy" id="1737510"/>
    <lineage>
        <taxon>Eukaryota</taxon>
        <taxon>Viridiplantae</taxon>
        <taxon>Chlorophyta</taxon>
        <taxon>core chlorophytes</taxon>
        <taxon>Chlorophyceae</taxon>
        <taxon>CS clade</taxon>
        <taxon>Chlamydomonadales</taxon>
        <taxon>Volvocaceae</taxon>
        <taxon>Volvox</taxon>
    </lineage>
</organism>
<dbReference type="Proteomes" id="UP000747110">
    <property type="component" value="Unassembled WGS sequence"/>
</dbReference>
<feature type="transmembrane region" description="Helical" evidence="2">
    <location>
        <begin position="16"/>
        <end position="40"/>
    </location>
</feature>
<feature type="non-terminal residue" evidence="3">
    <location>
        <position position="1"/>
    </location>
</feature>
<gene>
    <name evidence="3" type="ORF">Vretifemale_15701</name>
</gene>
<name>A0A8J4CSG5_9CHLO</name>
<evidence type="ECO:0000313" key="4">
    <source>
        <dbReference type="Proteomes" id="UP000747110"/>
    </source>
</evidence>
<feature type="region of interest" description="Disordered" evidence="1">
    <location>
        <begin position="100"/>
        <end position="124"/>
    </location>
</feature>
<accession>A0A8J4CSG5</accession>
<feature type="non-terminal residue" evidence="3">
    <location>
        <position position="124"/>
    </location>
</feature>
<keyword evidence="2" id="KW-0472">Membrane</keyword>
<comment type="caution">
    <text evidence="3">The sequence shown here is derived from an EMBL/GenBank/DDBJ whole genome shotgun (WGS) entry which is preliminary data.</text>
</comment>
<evidence type="ECO:0000256" key="2">
    <source>
        <dbReference type="SAM" id="Phobius"/>
    </source>
</evidence>
<keyword evidence="2" id="KW-0812">Transmembrane</keyword>
<sequence>PPGPYNLHDRNVLWPYLPGQVCIAFCLAYHLCIDAFGFLLPSYFTTRRTLRNQPNRHNPPSHLFALTPPPAVGCWPARASPPCPHTHSCNCPPVPLRHWQSPPLQRDPEAQPANPGANIREKEH</sequence>
<dbReference type="EMBL" id="BNCP01000040">
    <property type="protein sequence ID" value="GIL87665.1"/>
    <property type="molecule type" value="Genomic_DNA"/>
</dbReference>
<evidence type="ECO:0000256" key="1">
    <source>
        <dbReference type="SAM" id="MobiDB-lite"/>
    </source>
</evidence>
<keyword evidence="2" id="KW-1133">Transmembrane helix</keyword>
<keyword evidence="4" id="KW-1185">Reference proteome</keyword>
<protein>
    <submittedName>
        <fullName evidence="3">Uncharacterized protein</fullName>
    </submittedName>
</protein>
<proteinExistence type="predicted"/>
<dbReference type="AlphaFoldDB" id="A0A8J4CSG5"/>
<evidence type="ECO:0000313" key="3">
    <source>
        <dbReference type="EMBL" id="GIL87665.1"/>
    </source>
</evidence>
<reference evidence="3" key="1">
    <citation type="journal article" date="2021" name="Proc. Natl. Acad. Sci. U.S.A.">
        <title>Three genomes in the algal genus Volvox reveal the fate of a haploid sex-determining region after a transition to homothallism.</title>
        <authorList>
            <person name="Yamamoto K."/>
            <person name="Hamaji T."/>
            <person name="Kawai-Toyooka H."/>
            <person name="Matsuzaki R."/>
            <person name="Takahashi F."/>
            <person name="Nishimura Y."/>
            <person name="Kawachi M."/>
            <person name="Noguchi H."/>
            <person name="Minakuchi Y."/>
            <person name="Umen J.G."/>
            <person name="Toyoda A."/>
            <person name="Nozaki H."/>
        </authorList>
    </citation>
    <scope>NUCLEOTIDE SEQUENCE</scope>
    <source>
        <strain evidence="3">NIES-3786</strain>
    </source>
</reference>